<proteinExistence type="predicted"/>
<keyword evidence="2" id="KW-0472">Membrane</keyword>
<accession>A0ABN7R625</accession>
<keyword evidence="4" id="KW-1185">Reference proteome</keyword>
<evidence type="ECO:0000313" key="4">
    <source>
        <dbReference type="Proteomes" id="UP000679725"/>
    </source>
</evidence>
<evidence type="ECO:0008006" key="5">
    <source>
        <dbReference type="Google" id="ProtNLM"/>
    </source>
</evidence>
<feature type="region of interest" description="Disordered" evidence="1">
    <location>
        <begin position="126"/>
        <end position="153"/>
    </location>
</feature>
<dbReference type="RefSeq" id="WP_215232769.1">
    <property type="nucleotide sequence ID" value="NZ_CAJRAU010000002.1"/>
</dbReference>
<reference evidence="3 4" key="1">
    <citation type="submission" date="2021-04" db="EMBL/GenBank/DDBJ databases">
        <authorList>
            <person name="Rodrigo-Torres L."/>
            <person name="Arahal R. D."/>
            <person name="Lucena T."/>
        </authorList>
    </citation>
    <scope>NUCLEOTIDE SEQUENCE [LARGE SCALE GENOMIC DNA]</scope>
    <source>
        <strain evidence="3 4">CECT 9623</strain>
    </source>
</reference>
<evidence type="ECO:0000313" key="3">
    <source>
        <dbReference type="EMBL" id="CAG5068633.1"/>
    </source>
</evidence>
<organism evidence="3 4">
    <name type="scientific">Dyadobacter linearis</name>
    <dbReference type="NCBI Taxonomy" id="2823330"/>
    <lineage>
        <taxon>Bacteria</taxon>
        <taxon>Pseudomonadati</taxon>
        <taxon>Bacteroidota</taxon>
        <taxon>Cytophagia</taxon>
        <taxon>Cytophagales</taxon>
        <taxon>Spirosomataceae</taxon>
        <taxon>Dyadobacter</taxon>
    </lineage>
</organism>
<sequence>MATFDTGNAASFQEFHRYHSGEMSSREQNVFEKKLLADPAYAEAYEGFVLMQENGLNVTNISQELSGQLQKRIGKKSAKRIAFQVYAAAATILLVLGVTWLAFFRNGNETVNQEVSIQVPEAKVGPENGIVTEPKSQPESAPVSPEPNIKSLPRTAYSSIDKNSVPAIVPADPEPAGEILAKDAAEERIATGEPVPSAFPAAPQPLQDAREQLKKTRIASNNSVSYTSRTTVSAFSPQGILPDSILNFGIAKPAGGWLAYQDYLHQNMLTSKDSTTVRVEFIVKTDGALSDFKVSGPAELWDQAIQIIRQGPSWIPAAGDGALAESPVRVSIGVRLKE</sequence>
<name>A0ABN7R625_9BACT</name>
<comment type="caution">
    <text evidence="3">The sequence shown here is derived from an EMBL/GenBank/DDBJ whole genome shotgun (WGS) entry which is preliminary data.</text>
</comment>
<dbReference type="EMBL" id="CAJRAU010000002">
    <property type="protein sequence ID" value="CAG5068633.1"/>
    <property type="molecule type" value="Genomic_DNA"/>
</dbReference>
<dbReference type="Proteomes" id="UP000679725">
    <property type="component" value="Unassembled WGS sequence"/>
</dbReference>
<evidence type="ECO:0000256" key="1">
    <source>
        <dbReference type="SAM" id="MobiDB-lite"/>
    </source>
</evidence>
<feature type="transmembrane region" description="Helical" evidence="2">
    <location>
        <begin position="81"/>
        <end position="103"/>
    </location>
</feature>
<gene>
    <name evidence="3" type="ORF">DYBT9623_01365</name>
</gene>
<keyword evidence="2" id="KW-1133">Transmembrane helix</keyword>
<evidence type="ECO:0000256" key="2">
    <source>
        <dbReference type="SAM" id="Phobius"/>
    </source>
</evidence>
<protein>
    <recommendedName>
        <fullName evidence="5">TonB C-terminal domain-containing protein</fullName>
    </recommendedName>
</protein>
<keyword evidence="2" id="KW-0812">Transmembrane</keyword>